<dbReference type="InterPro" id="IPR051781">
    <property type="entry name" value="Metallo-dep_Hydrolase"/>
</dbReference>
<dbReference type="SUPFAM" id="SSF51338">
    <property type="entry name" value="Composite domain of metallo-dependent hydrolases"/>
    <property type="match status" value="1"/>
</dbReference>
<organism evidence="2 3">
    <name type="scientific">Clostridium innocuum</name>
    <dbReference type="NCBI Taxonomy" id="1522"/>
    <lineage>
        <taxon>Bacteria</taxon>
        <taxon>Bacillati</taxon>
        <taxon>Bacillota</taxon>
        <taxon>Clostridia</taxon>
        <taxon>Eubacteriales</taxon>
        <taxon>Clostridiaceae</taxon>
        <taxon>Clostridium</taxon>
    </lineage>
</organism>
<accession>A0A099I3L5</accession>
<dbReference type="Pfam" id="PF22643">
    <property type="entry name" value="NagA_N"/>
    <property type="match status" value="1"/>
</dbReference>
<dbReference type="PANTHER" id="PTHR43135">
    <property type="entry name" value="ALPHA-D-RIBOSE 1-METHYLPHOSPHONATE 5-TRIPHOSPHATE DIPHOSPHATASE"/>
    <property type="match status" value="1"/>
</dbReference>
<dbReference type="InterPro" id="IPR006680">
    <property type="entry name" value="Amidohydro-rel"/>
</dbReference>
<dbReference type="InterPro" id="IPR032466">
    <property type="entry name" value="Metal_Hydrolase"/>
</dbReference>
<dbReference type="NCBIfam" id="NF011987">
    <property type="entry name" value="PRK15446.2-3"/>
    <property type="match status" value="1"/>
</dbReference>
<name>A0A099I3L5_CLOIN</name>
<dbReference type="EMBL" id="JQIF01000062">
    <property type="protein sequence ID" value="KGJ52559.1"/>
    <property type="molecule type" value="Genomic_DNA"/>
</dbReference>
<dbReference type="GO" id="GO:0019700">
    <property type="term" value="P:organic phosphonate catabolic process"/>
    <property type="evidence" value="ECO:0007669"/>
    <property type="project" value="InterPro"/>
</dbReference>
<dbReference type="AlphaFoldDB" id="A0A099I3L5"/>
<protein>
    <submittedName>
        <fullName evidence="2">Phosphonate metabolism protein PhnM</fullName>
    </submittedName>
</protein>
<proteinExistence type="predicted"/>
<sequence length="389" mass="43957">MIAIINGNIVQEHGILKDHALLIEQERIYDIVPQAKLSSMRIDEVYNAYGGYITPGFIDMHSDHIEAMAAPRPSSIMDMELAVYEFEKECCTHGITTMFHSVSIWEGVGASPMRRPELVRQLADIIEKSHTQLHLIHHRFHMRFEIDNQKQFPLMLDYLRQKRVHLISFMDHTPGQGQYRNIEVYKSYVRNARSMSEEEVAEEVARRMNSDKLTLENMQTAARLAKAQGISIASHDDDTIEKLDVVQKFGATISEFPITLEVAREAKKRGMYTVVGAPNILLGGSHSGNMNAADAIAQDAADILCSDYYPASLLHAVFQLTKKGRRLEEMVNKVTIHPARATGIDRDYGSIEKGKKADLLIIRILPNELPAITEVFVDGMCIAQNHYRV</sequence>
<evidence type="ECO:0000259" key="1">
    <source>
        <dbReference type="Pfam" id="PF01979"/>
    </source>
</evidence>
<evidence type="ECO:0000313" key="2">
    <source>
        <dbReference type="EMBL" id="KGJ52559.1"/>
    </source>
</evidence>
<dbReference type="InterPro" id="IPR011059">
    <property type="entry name" value="Metal-dep_hydrolase_composite"/>
</dbReference>
<dbReference type="NCBIfam" id="TIGR02318">
    <property type="entry name" value="phosphono_phnM"/>
    <property type="match status" value="1"/>
</dbReference>
<dbReference type="NCBIfam" id="NF011990">
    <property type="entry name" value="PRK15446.2-6"/>
    <property type="match status" value="1"/>
</dbReference>
<comment type="caution">
    <text evidence="2">The sequence shown here is derived from an EMBL/GenBank/DDBJ whole genome shotgun (WGS) entry which is preliminary data.</text>
</comment>
<dbReference type="NCBIfam" id="NF011984">
    <property type="entry name" value="PRK15446.1-5"/>
    <property type="match status" value="1"/>
</dbReference>
<dbReference type="InterPro" id="IPR012696">
    <property type="entry name" value="PhnM"/>
</dbReference>
<reference evidence="2 3" key="1">
    <citation type="submission" date="2014-08" db="EMBL/GenBank/DDBJ databases">
        <title>Clostridium innocuum, an unnegligible vancomycin-resistant pathogen causing extra-intestinal infections.</title>
        <authorList>
            <person name="Feng Y."/>
            <person name="Chiu C.-H."/>
        </authorList>
    </citation>
    <scope>NUCLEOTIDE SEQUENCE [LARGE SCALE GENOMIC DNA]</scope>
    <source>
        <strain evidence="2 3">AN88</strain>
    </source>
</reference>
<dbReference type="Pfam" id="PF01979">
    <property type="entry name" value="Amidohydro_1"/>
    <property type="match status" value="1"/>
</dbReference>
<dbReference type="Proteomes" id="UP000030008">
    <property type="component" value="Unassembled WGS sequence"/>
</dbReference>
<dbReference type="SUPFAM" id="SSF51556">
    <property type="entry name" value="Metallo-dependent hydrolases"/>
    <property type="match status" value="1"/>
</dbReference>
<dbReference type="Gene3D" id="2.30.40.10">
    <property type="entry name" value="Urease, subunit C, domain 1"/>
    <property type="match status" value="2"/>
</dbReference>
<dbReference type="PIRSF" id="PIRSF038971">
    <property type="entry name" value="PhnM"/>
    <property type="match status" value="1"/>
</dbReference>
<evidence type="ECO:0000313" key="3">
    <source>
        <dbReference type="Proteomes" id="UP000030008"/>
    </source>
</evidence>
<feature type="domain" description="Amidohydrolase-related" evidence="1">
    <location>
        <begin position="52"/>
        <end position="379"/>
    </location>
</feature>
<dbReference type="RefSeq" id="WP_044906015.1">
    <property type="nucleotide sequence ID" value="NZ_JQIF01000062.1"/>
</dbReference>
<dbReference type="PANTHER" id="PTHR43135:SF3">
    <property type="entry name" value="ALPHA-D-RIBOSE 1-METHYLPHOSPHONATE 5-TRIPHOSPHATE DIPHOSPHATASE"/>
    <property type="match status" value="1"/>
</dbReference>
<gene>
    <name evidence="2" type="ORF">CIAN88_13980</name>
</gene>
<dbReference type="GO" id="GO:0016810">
    <property type="term" value="F:hydrolase activity, acting on carbon-nitrogen (but not peptide) bonds"/>
    <property type="evidence" value="ECO:0007669"/>
    <property type="project" value="InterPro"/>
</dbReference>